<dbReference type="AlphaFoldDB" id="A0A411YLK8"/>
<dbReference type="PANTHER" id="PTHR32507:SF7">
    <property type="entry name" value="K(+)_H(+) ANTIPORTER NHAP2"/>
    <property type="match status" value="1"/>
</dbReference>
<evidence type="ECO:0000256" key="8">
    <source>
        <dbReference type="ARBA" id="ARBA00023136"/>
    </source>
</evidence>
<protein>
    <submittedName>
        <fullName evidence="11">Potassium/proton antiporter</fullName>
    </submittedName>
</protein>
<evidence type="ECO:0000313" key="12">
    <source>
        <dbReference type="Proteomes" id="UP000291469"/>
    </source>
</evidence>
<dbReference type="NCBIfam" id="NF003716">
    <property type="entry name" value="PRK05326.1-3"/>
    <property type="match status" value="1"/>
</dbReference>
<keyword evidence="3" id="KW-0050">Antiport</keyword>
<accession>A0A411YLK8</accession>
<dbReference type="KEGG" id="erz:ER308_18135"/>
<dbReference type="InterPro" id="IPR038770">
    <property type="entry name" value="Na+/solute_symporter_sf"/>
</dbReference>
<feature type="transmembrane region" description="Helical" evidence="9">
    <location>
        <begin position="180"/>
        <end position="203"/>
    </location>
</feature>
<dbReference type="NCBIfam" id="NF003715">
    <property type="entry name" value="PRK05326.1-2"/>
    <property type="match status" value="1"/>
</dbReference>
<feature type="transmembrane region" description="Helical" evidence="9">
    <location>
        <begin position="55"/>
        <end position="75"/>
    </location>
</feature>
<dbReference type="GO" id="GO:1902600">
    <property type="term" value="P:proton transmembrane transport"/>
    <property type="evidence" value="ECO:0007669"/>
    <property type="project" value="InterPro"/>
</dbReference>
<feature type="transmembrane region" description="Helical" evidence="9">
    <location>
        <begin position="235"/>
        <end position="255"/>
    </location>
</feature>
<dbReference type="InterPro" id="IPR036721">
    <property type="entry name" value="RCK_C_sf"/>
</dbReference>
<keyword evidence="12" id="KW-1185">Reference proteome</keyword>
<keyword evidence="6 9" id="KW-1133">Transmembrane helix</keyword>
<feature type="transmembrane region" description="Helical" evidence="9">
    <location>
        <begin position="297"/>
        <end position="321"/>
    </location>
</feature>
<evidence type="ECO:0000259" key="10">
    <source>
        <dbReference type="PROSITE" id="PS51202"/>
    </source>
</evidence>
<evidence type="ECO:0000256" key="4">
    <source>
        <dbReference type="ARBA" id="ARBA00022475"/>
    </source>
</evidence>
<dbReference type="Gene3D" id="1.20.1530.20">
    <property type="match status" value="1"/>
</dbReference>
<dbReference type="GO" id="GO:0005886">
    <property type="term" value="C:plasma membrane"/>
    <property type="evidence" value="ECO:0007669"/>
    <property type="project" value="UniProtKB-SubCell"/>
</dbReference>
<evidence type="ECO:0000256" key="6">
    <source>
        <dbReference type="ARBA" id="ARBA00022989"/>
    </source>
</evidence>
<dbReference type="PANTHER" id="PTHR32507">
    <property type="entry name" value="NA(+)/H(+) ANTIPORTER 1"/>
    <property type="match status" value="1"/>
</dbReference>
<dbReference type="Pfam" id="PF00999">
    <property type="entry name" value="Na_H_Exchanger"/>
    <property type="match status" value="1"/>
</dbReference>
<evidence type="ECO:0000256" key="2">
    <source>
        <dbReference type="ARBA" id="ARBA00022448"/>
    </source>
</evidence>
<keyword evidence="5 9" id="KW-0812">Transmembrane</keyword>
<gene>
    <name evidence="11" type="ORF">ER308_18135</name>
</gene>
<reference evidence="11 12" key="1">
    <citation type="submission" date="2019-01" db="EMBL/GenBank/DDBJ databases">
        <title>Egibacter rhizosphaerae EGI 80759T.</title>
        <authorList>
            <person name="Chen D.-D."/>
            <person name="Tian Y."/>
            <person name="Jiao J.-Y."/>
            <person name="Zhang X.-T."/>
            <person name="Zhang Y.-G."/>
            <person name="Zhang Y."/>
            <person name="Xiao M."/>
            <person name="Shu W.-S."/>
            <person name="Li W.-J."/>
        </authorList>
    </citation>
    <scope>NUCLEOTIDE SEQUENCE [LARGE SCALE GENOMIC DNA]</scope>
    <source>
        <strain evidence="11 12">EGI 80759</strain>
    </source>
</reference>
<dbReference type="PROSITE" id="PS51202">
    <property type="entry name" value="RCK_C"/>
    <property type="match status" value="1"/>
</dbReference>
<dbReference type="OrthoDB" id="9810759at2"/>
<feature type="transmembrane region" description="Helical" evidence="9">
    <location>
        <begin position="210"/>
        <end position="229"/>
    </location>
</feature>
<keyword evidence="7" id="KW-0406">Ion transport</keyword>
<keyword evidence="8 9" id="KW-0472">Membrane</keyword>
<dbReference type="Pfam" id="PF02080">
    <property type="entry name" value="TrkA_C"/>
    <property type="match status" value="1"/>
</dbReference>
<organism evidence="11 12">
    <name type="scientific">Egibacter rhizosphaerae</name>
    <dbReference type="NCBI Taxonomy" id="1670831"/>
    <lineage>
        <taxon>Bacteria</taxon>
        <taxon>Bacillati</taxon>
        <taxon>Actinomycetota</taxon>
        <taxon>Nitriliruptoria</taxon>
        <taxon>Egibacterales</taxon>
        <taxon>Egibacteraceae</taxon>
        <taxon>Egibacter</taxon>
    </lineage>
</organism>
<evidence type="ECO:0000256" key="3">
    <source>
        <dbReference type="ARBA" id="ARBA00022449"/>
    </source>
</evidence>
<dbReference type="GO" id="GO:0008324">
    <property type="term" value="F:monoatomic cation transmembrane transporter activity"/>
    <property type="evidence" value="ECO:0007669"/>
    <property type="project" value="InterPro"/>
</dbReference>
<dbReference type="Gene3D" id="3.30.70.1450">
    <property type="entry name" value="Regulator of K+ conductance, C-terminal domain"/>
    <property type="match status" value="1"/>
</dbReference>
<evidence type="ECO:0000256" key="1">
    <source>
        <dbReference type="ARBA" id="ARBA00004651"/>
    </source>
</evidence>
<feature type="transmembrane region" description="Helical" evidence="9">
    <location>
        <begin position="267"/>
        <end position="285"/>
    </location>
</feature>
<comment type="subcellular location">
    <subcellularLocation>
        <location evidence="1">Cell membrane</location>
        <topology evidence="1">Multi-pass membrane protein</topology>
    </subcellularLocation>
</comment>
<feature type="transmembrane region" description="Helical" evidence="9">
    <location>
        <begin position="87"/>
        <end position="110"/>
    </location>
</feature>
<evidence type="ECO:0000256" key="7">
    <source>
        <dbReference type="ARBA" id="ARBA00023065"/>
    </source>
</evidence>
<keyword evidence="2" id="KW-0813">Transport</keyword>
<keyword evidence="4" id="KW-1003">Cell membrane</keyword>
<dbReference type="SUPFAM" id="SSF116726">
    <property type="entry name" value="TrkA C-terminal domain-like"/>
    <property type="match status" value="1"/>
</dbReference>
<dbReference type="InterPro" id="IPR006153">
    <property type="entry name" value="Cation/H_exchanger_TM"/>
</dbReference>
<dbReference type="Proteomes" id="UP000291469">
    <property type="component" value="Chromosome"/>
</dbReference>
<feature type="transmembrane region" description="Helical" evidence="9">
    <location>
        <begin position="355"/>
        <end position="375"/>
    </location>
</feature>
<dbReference type="GO" id="GO:0015297">
    <property type="term" value="F:antiporter activity"/>
    <property type="evidence" value="ECO:0007669"/>
    <property type="project" value="UniProtKB-KW"/>
</dbReference>
<feature type="domain" description="RCK C-terminal" evidence="10">
    <location>
        <begin position="400"/>
        <end position="483"/>
    </location>
</feature>
<name>A0A411YLK8_9ACTN</name>
<sequence>MDPLVLGAGVLVVLGVLTAALAERIRMPALLLFLGLGMLVGDDGLGLTSLDDPEVAQTAGVLALLVILFEGGLTTRASDLRRAAAPGFLMATLGVVLTAGTVAAGVLLLTDLEVTTALLLGAVVSSTDAAAVFTVVRRSPLPRRITSLLEVESGANDPMAVLLTVSVLEAWRLDPAPADLVVFGLTQLGGGAFAGLVVGGVAVQLLRRAPLGAATLYAIFALGAAGAAYGLAAWFGASGFLAVYVCGLLVGLYVPRHRRTIRAFHQALAGLAEIGLFLLLGLLVFPSELPGVTLPAIGITAVLVVLARPLAVHVCMGWYLLTRRWHPRELALVSWAGLRGAVPIVLATFPLTQAYPQGAFIFNTIFFVVLVSTALQGSSIGGFARLLGLREEVTVWAPIAEFLPVDDPDLDVIEVEVADDMPIADATIRQRPLPDGFRVVAIVREGRTLVPRGDTTMHPGDRIVITTATDPSNNDRIVSWATGQPA</sequence>
<proteinExistence type="predicted"/>
<evidence type="ECO:0000313" key="11">
    <source>
        <dbReference type="EMBL" id="QBI22109.1"/>
    </source>
</evidence>
<evidence type="ECO:0000256" key="9">
    <source>
        <dbReference type="SAM" id="Phobius"/>
    </source>
</evidence>
<dbReference type="InterPro" id="IPR006037">
    <property type="entry name" value="RCK_C"/>
</dbReference>
<evidence type="ECO:0000256" key="5">
    <source>
        <dbReference type="ARBA" id="ARBA00022692"/>
    </source>
</evidence>
<dbReference type="EMBL" id="CP036402">
    <property type="protein sequence ID" value="QBI22109.1"/>
    <property type="molecule type" value="Genomic_DNA"/>
</dbReference>
<dbReference type="GO" id="GO:0006813">
    <property type="term" value="P:potassium ion transport"/>
    <property type="evidence" value="ECO:0007669"/>
    <property type="project" value="InterPro"/>
</dbReference>